<comment type="caution">
    <text evidence="10">The sequence shown here is derived from an EMBL/GenBank/DDBJ whole genome shotgun (WGS) entry which is preliminary data.</text>
</comment>
<dbReference type="InterPro" id="IPR001040">
    <property type="entry name" value="TIF_eIF_4E"/>
</dbReference>
<evidence type="ECO:0000256" key="8">
    <source>
        <dbReference type="RuleBase" id="RU004374"/>
    </source>
</evidence>
<evidence type="ECO:0000256" key="9">
    <source>
        <dbReference type="SAM" id="MobiDB-lite"/>
    </source>
</evidence>
<dbReference type="Gene3D" id="3.30.760.10">
    <property type="entry name" value="RNA Cap, Translation Initiation Factor Eif4e"/>
    <property type="match status" value="1"/>
</dbReference>
<keyword evidence="5 8" id="KW-0694">RNA-binding</keyword>
<evidence type="ECO:0000256" key="4">
    <source>
        <dbReference type="ARBA" id="ARBA00022845"/>
    </source>
</evidence>
<dbReference type="Proteomes" id="UP000033140">
    <property type="component" value="Unassembled WGS sequence"/>
</dbReference>
<sequence>MIHSHKYKRAAVPARTAAVDTKGSRRRNTPEFDPPKGASLNRFYLVSPFPIAPPFSSGILTISTARPIYPIDAYIMAEVAPAAASTQADPAIASTTEDIQDMSIEESTPSGPLTVFHSPEAFNVKHPLMNHWSLWFTKPPTPGQKDAWAHNLKEVISFDSVEEFWGVWNNIPKPSELAVKSDYHLFKAGVRPEWEDQQNKIGGKWAYQFKDKRAVPIDELWLHSMLAAIGETVEKDDDKEIMGVVLNCRKGFYRISLWTRTCQNKATLVDIGKKFKQVLGLSEKDILEFNSHADSAHSGTSRARSLLTV</sequence>
<organism evidence="10 11">
    <name type="scientific">Saitoella complicata (strain BCRC 22490 / CBS 7301 / JCM 7358 / NBRC 10748 / NRRL Y-17804)</name>
    <dbReference type="NCBI Taxonomy" id="698492"/>
    <lineage>
        <taxon>Eukaryota</taxon>
        <taxon>Fungi</taxon>
        <taxon>Dikarya</taxon>
        <taxon>Ascomycota</taxon>
        <taxon>Taphrinomycotina</taxon>
        <taxon>Taphrinomycotina incertae sedis</taxon>
        <taxon>Saitoella</taxon>
    </lineage>
</organism>
<evidence type="ECO:0000256" key="6">
    <source>
        <dbReference type="ARBA" id="ARBA00022917"/>
    </source>
</evidence>
<dbReference type="OMA" id="MSARANF"/>
<dbReference type="PROSITE" id="PS00813">
    <property type="entry name" value="IF4E"/>
    <property type="match status" value="1"/>
</dbReference>
<dbReference type="InterPro" id="IPR023398">
    <property type="entry name" value="TIF_eIF4e-like"/>
</dbReference>
<evidence type="ECO:0000313" key="11">
    <source>
        <dbReference type="Proteomes" id="UP000033140"/>
    </source>
</evidence>
<dbReference type="EMBL" id="BACD03000044">
    <property type="protein sequence ID" value="GAO51315.1"/>
    <property type="molecule type" value="Genomic_DNA"/>
</dbReference>
<dbReference type="AlphaFoldDB" id="A0A0E9NPG0"/>
<proteinExistence type="inferred from homology"/>
<evidence type="ECO:0000256" key="1">
    <source>
        <dbReference type="ARBA" id="ARBA00003021"/>
    </source>
</evidence>
<comment type="subunit">
    <text evidence="7">eIF4F is a multi-subunit complex, the composition of which varies with external and internal environmental conditions. It is composed of at least eIF4A, eIF4E and eIF4G. eIF4E is also known to interact with other partners.</text>
</comment>
<evidence type="ECO:0000256" key="3">
    <source>
        <dbReference type="ARBA" id="ARBA00022540"/>
    </source>
</evidence>
<dbReference type="FunFam" id="3.30.760.10:FF:000004">
    <property type="entry name" value="Eukaryotic translation initiation factor 4E-1"/>
    <property type="match status" value="1"/>
</dbReference>
<gene>
    <name evidence="10" type="ORF">G7K_5420-t2</name>
</gene>
<dbReference type="GO" id="GO:0006417">
    <property type="term" value="P:regulation of translation"/>
    <property type="evidence" value="ECO:0007669"/>
    <property type="project" value="UniProtKB-KW"/>
</dbReference>
<keyword evidence="6 8" id="KW-0648">Protein biosynthesis</keyword>
<reference evidence="10 11" key="1">
    <citation type="journal article" date="2011" name="J. Gen. Appl. Microbiol.">
        <title>Draft genome sequencing of the enigmatic yeast Saitoella complicata.</title>
        <authorList>
            <person name="Nishida H."/>
            <person name="Hamamoto M."/>
            <person name="Sugiyama J."/>
        </authorList>
    </citation>
    <scope>NUCLEOTIDE SEQUENCE [LARGE SCALE GENOMIC DNA]</scope>
    <source>
        <strain evidence="10 11">NRRL Y-17804</strain>
    </source>
</reference>
<keyword evidence="3 8" id="KW-0396">Initiation factor</keyword>
<dbReference type="SUPFAM" id="SSF55418">
    <property type="entry name" value="eIF4e-like"/>
    <property type="match status" value="1"/>
</dbReference>
<evidence type="ECO:0008006" key="12">
    <source>
        <dbReference type="Google" id="ProtNLM"/>
    </source>
</evidence>
<evidence type="ECO:0000256" key="5">
    <source>
        <dbReference type="ARBA" id="ARBA00022884"/>
    </source>
</evidence>
<comment type="similarity">
    <text evidence="2 8">Belongs to the eukaryotic initiation factor 4E family.</text>
</comment>
<keyword evidence="4" id="KW-0810">Translation regulation</keyword>
<accession>A0A0E9NPG0</accession>
<dbReference type="Pfam" id="PF01652">
    <property type="entry name" value="IF4E"/>
    <property type="match status" value="1"/>
</dbReference>
<comment type="function">
    <text evidence="1">Recognizes and binds the 7-methylguanosine-containing mRNA cap during an early step in the initiation of protein synthesis and facilitates ribosome binding by inducing the unwinding of the mRNAs secondary structures.</text>
</comment>
<name>A0A0E9NPG0_SAICN</name>
<dbReference type="STRING" id="698492.A0A0E9NPG0"/>
<evidence type="ECO:0000313" key="10">
    <source>
        <dbReference type="EMBL" id="GAO51315.1"/>
    </source>
</evidence>
<keyword evidence="11" id="KW-1185">Reference proteome</keyword>
<reference evidence="10 11" key="3">
    <citation type="journal article" date="2015" name="Genome Announc.">
        <title>Draft Genome Sequence of the Archiascomycetous Yeast Saitoella complicata.</title>
        <authorList>
            <person name="Yamauchi K."/>
            <person name="Kondo S."/>
            <person name="Hamamoto M."/>
            <person name="Takahashi Y."/>
            <person name="Ogura Y."/>
            <person name="Hayashi T."/>
            <person name="Nishida H."/>
        </authorList>
    </citation>
    <scope>NUCLEOTIDE SEQUENCE [LARGE SCALE GENOMIC DNA]</scope>
    <source>
        <strain evidence="10 11">NRRL Y-17804</strain>
    </source>
</reference>
<dbReference type="GO" id="GO:0003743">
    <property type="term" value="F:translation initiation factor activity"/>
    <property type="evidence" value="ECO:0007669"/>
    <property type="project" value="UniProtKB-KW"/>
</dbReference>
<evidence type="ECO:0000256" key="7">
    <source>
        <dbReference type="ARBA" id="ARBA00062860"/>
    </source>
</evidence>
<dbReference type="PANTHER" id="PTHR11960:SF8">
    <property type="entry name" value="EUKARYOTIC TRANSLATION INITIATION FACTOR 4E1-RELATED"/>
    <property type="match status" value="1"/>
</dbReference>
<dbReference type="GO" id="GO:0016281">
    <property type="term" value="C:eukaryotic translation initiation factor 4F complex"/>
    <property type="evidence" value="ECO:0007669"/>
    <property type="project" value="TreeGrafter"/>
</dbReference>
<dbReference type="PANTHER" id="PTHR11960">
    <property type="entry name" value="EUKARYOTIC TRANSLATION INITIATION FACTOR 4E RELATED"/>
    <property type="match status" value="1"/>
</dbReference>
<feature type="region of interest" description="Disordered" evidence="9">
    <location>
        <begin position="1"/>
        <end position="35"/>
    </location>
</feature>
<evidence type="ECO:0000256" key="2">
    <source>
        <dbReference type="ARBA" id="ARBA00009860"/>
    </source>
</evidence>
<dbReference type="InterPro" id="IPR019770">
    <property type="entry name" value="TIF_eIF_4E_CS"/>
</dbReference>
<reference evidence="10 11" key="2">
    <citation type="journal article" date="2014" name="J. Gen. Appl. Microbiol.">
        <title>The early diverging ascomycetous budding yeast Saitoella complicata has three histone deacetylases belonging to the Clr6, Hos2, and Rpd3 lineages.</title>
        <authorList>
            <person name="Nishida H."/>
            <person name="Matsumoto T."/>
            <person name="Kondo S."/>
            <person name="Hamamoto M."/>
            <person name="Yoshikawa H."/>
        </authorList>
    </citation>
    <scope>NUCLEOTIDE SEQUENCE [LARGE SCALE GENOMIC DNA]</scope>
    <source>
        <strain evidence="10 11">NRRL Y-17804</strain>
    </source>
</reference>
<dbReference type="GO" id="GO:0000340">
    <property type="term" value="F:RNA 7-methylguanosine cap binding"/>
    <property type="evidence" value="ECO:0007669"/>
    <property type="project" value="TreeGrafter"/>
</dbReference>
<protein>
    <recommendedName>
        <fullName evidence="12">Eukaryotic translation initiation factor 4E</fullName>
    </recommendedName>
</protein>